<dbReference type="Proteomes" id="UP000807025">
    <property type="component" value="Unassembled WGS sequence"/>
</dbReference>
<name>A0A9P5ZXZ9_PLEER</name>
<protein>
    <submittedName>
        <fullName evidence="2">Uncharacterized protein</fullName>
    </submittedName>
</protein>
<sequence length="80" mass="8636">MPKVRSLKPKNMATKHDKSRVRSTSPTASTSLSQPQSRAGSKVKVLKHLIPKPPGSAGRNYNLQHAMGGCQISGRPIFLS</sequence>
<evidence type="ECO:0000256" key="1">
    <source>
        <dbReference type="SAM" id="MobiDB-lite"/>
    </source>
</evidence>
<accession>A0A9P5ZXZ9</accession>
<feature type="region of interest" description="Disordered" evidence="1">
    <location>
        <begin position="1"/>
        <end position="42"/>
    </location>
</feature>
<dbReference type="AlphaFoldDB" id="A0A9P5ZXZ9"/>
<dbReference type="EMBL" id="MU154569">
    <property type="protein sequence ID" value="KAF9494745.1"/>
    <property type="molecule type" value="Genomic_DNA"/>
</dbReference>
<comment type="caution">
    <text evidence="2">The sequence shown here is derived from an EMBL/GenBank/DDBJ whole genome shotgun (WGS) entry which is preliminary data.</text>
</comment>
<evidence type="ECO:0000313" key="2">
    <source>
        <dbReference type="EMBL" id="KAF9494745.1"/>
    </source>
</evidence>
<reference evidence="2" key="1">
    <citation type="submission" date="2020-11" db="EMBL/GenBank/DDBJ databases">
        <authorList>
            <consortium name="DOE Joint Genome Institute"/>
            <person name="Ahrendt S."/>
            <person name="Riley R."/>
            <person name="Andreopoulos W."/>
            <person name="Labutti K."/>
            <person name="Pangilinan J."/>
            <person name="Ruiz-Duenas F.J."/>
            <person name="Barrasa J.M."/>
            <person name="Sanchez-Garcia M."/>
            <person name="Camarero S."/>
            <person name="Miyauchi S."/>
            <person name="Serrano A."/>
            <person name="Linde D."/>
            <person name="Babiker R."/>
            <person name="Drula E."/>
            <person name="Ayuso-Fernandez I."/>
            <person name="Pacheco R."/>
            <person name="Padilla G."/>
            <person name="Ferreira P."/>
            <person name="Barriuso J."/>
            <person name="Kellner H."/>
            <person name="Castanera R."/>
            <person name="Alfaro M."/>
            <person name="Ramirez L."/>
            <person name="Pisabarro A.G."/>
            <person name="Kuo A."/>
            <person name="Tritt A."/>
            <person name="Lipzen A."/>
            <person name="He G."/>
            <person name="Yan M."/>
            <person name="Ng V."/>
            <person name="Cullen D."/>
            <person name="Martin F."/>
            <person name="Rosso M.-N."/>
            <person name="Henrissat B."/>
            <person name="Hibbett D."/>
            <person name="Martinez A.T."/>
            <person name="Grigoriev I.V."/>
        </authorList>
    </citation>
    <scope>NUCLEOTIDE SEQUENCE</scope>
    <source>
        <strain evidence="2">ATCC 90797</strain>
    </source>
</reference>
<gene>
    <name evidence="2" type="ORF">BDN71DRAFT_937684</name>
</gene>
<organism evidence="2 3">
    <name type="scientific">Pleurotus eryngii</name>
    <name type="common">Boletus of the steppes</name>
    <dbReference type="NCBI Taxonomy" id="5323"/>
    <lineage>
        <taxon>Eukaryota</taxon>
        <taxon>Fungi</taxon>
        <taxon>Dikarya</taxon>
        <taxon>Basidiomycota</taxon>
        <taxon>Agaricomycotina</taxon>
        <taxon>Agaricomycetes</taxon>
        <taxon>Agaricomycetidae</taxon>
        <taxon>Agaricales</taxon>
        <taxon>Pleurotineae</taxon>
        <taxon>Pleurotaceae</taxon>
        <taxon>Pleurotus</taxon>
    </lineage>
</organism>
<keyword evidence="3" id="KW-1185">Reference proteome</keyword>
<proteinExistence type="predicted"/>
<feature type="compositionally biased region" description="Polar residues" evidence="1">
    <location>
        <begin position="22"/>
        <end position="39"/>
    </location>
</feature>
<evidence type="ECO:0000313" key="3">
    <source>
        <dbReference type="Proteomes" id="UP000807025"/>
    </source>
</evidence>